<keyword evidence="1" id="KW-0175">Coiled coil</keyword>
<proteinExistence type="predicted"/>
<gene>
    <name evidence="2" type="ORF">BAU18_001500</name>
</gene>
<evidence type="ECO:0000313" key="3">
    <source>
        <dbReference type="Proteomes" id="UP001429357"/>
    </source>
</evidence>
<feature type="coiled-coil region" evidence="1">
    <location>
        <begin position="191"/>
        <end position="218"/>
    </location>
</feature>
<evidence type="ECO:0000256" key="1">
    <source>
        <dbReference type="SAM" id="Coils"/>
    </source>
</evidence>
<comment type="caution">
    <text evidence="2">The sequence shown here is derived from an EMBL/GenBank/DDBJ whole genome shotgun (WGS) entry which is preliminary data.</text>
</comment>
<evidence type="ECO:0008006" key="4">
    <source>
        <dbReference type="Google" id="ProtNLM"/>
    </source>
</evidence>
<reference evidence="2 3" key="2">
    <citation type="submission" date="2024-02" db="EMBL/GenBank/DDBJ databases">
        <title>The Genome Sequence of Enterococcus diestrammenae JM9A.</title>
        <authorList>
            <person name="Earl A."/>
            <person name="Manson A."/>
            <person name="Gilmore M."/>
            <person name="Sanders J."/>
            <person name="Shea T."/>
            <person name="Howe W."/>
            <person name="Livny J."/>
            <person name="Cuomo C."/>
            <person name="Neafsey D."/>
            <person name="Birren B."/>
        </authorList>
    </citation>
    <scope>NUCLEOTIDE SEQUENCE [LARGE SCALE GENOMIC DNA]</scope>
    <source>
        <strain evidence="2 3">JM9A</strain>
    </source>
</reference>
<keyword evidence="3" id="KW-1185">Reference proteome</keyword>
<dbReference type="Proteomes" id="UP001429357">
    <property type="component" value="Unassembled WGS sequence"/>
</dbReference>
<protein>
    <recommendedName>
        <fullName evidence="4">DUF4365 domain-containing protein</fullName>
    </recommendedName>
</protein>
<sequence length="231" mass="26856">MKTSLTLEMEETLYAYCREKGEAVVEEVGMPDDLGIVDTLSLKIKPDQQFEWRCFELKVTKADFHSSAKLSFIGHYNYFVLPDFLYPKVASEIPDEIGVLLYYSYLDPENHSTPGYLVSEKKARYQDLQVAEPELIYRLITAQAREVGKAKQTQRGVRVFSTDQLYRELKRRMPEYDLYGGEVNYYDRFLTETQDQAVEALKEELAALRRAYFQLEEIMLATNSEEGEDAF</sequence>
<name>A0ABV0F4C8_9ENTE</name>
<dbReference type="EMBL" id="MAEI02000001">
    <property type="protein sequence ID" value="MEO1781907.1"/>
    <property type="molecule type" value="Genomic_DNA"/>
</dbReference>
<organism evidence="2 3">
    <name type="scientific">Enterococcus diestrammenae</name>
    <dbReference type="NCBI Taxonomy" id="1155073"/>
    <lineage>
        <taxon>Bacteria</taxon>
        <taxon>Bacillati</taxon>
        <taxon>Bacillota</taxon>
        <taxon>Bacilli</taxon>
        <taxon>Lactobacillales</taxon>
        <taxon>Enterococcaceae</taxon>
        <taxon>Enterococcus</taxon>
    </lineage>
</organism>
<accession>A0ABV0F4C8</accession>
<evidence type="ECO:0000313" key="2">
    <source>
        <dbReference type="EMBL" id="MEO1781907.1"/>
    </source>
</evidence>
<reference evidence="3" key="1">
    <citation type="submission" date="2016-06" db="EMBL/GenBank/DDBJ databases">
        <title>Four novel species of enterococci isolated from chicken manure.</title>
        <authorList>
            <person name="Van Tyne D."/>
        </authorList>
    </citation>
    <scope>NUCLEOTIDE SEQUENCE [LARGE SCALE GENOMIC DNA]</scope>
    <source>
        <strain evidence="3">JM9A</strain>
    </source>
</reference>
<dbReference type="RefSeq" id="WP_161869202.1">
    <property type="nucleotide sequence ID" value="NZ_JAQFAM010000003.1"/>
</dbReference>